<sequence length="793" mass="90086">MHARQHAQFEDADEDEEPYRYDDDDDGYDDDEHPLFDGWRRLQAGQFWNGRRACNRLSEFRKKPREKRQVRDKIVALAAPCERQGDHLLAGSPESVCCNLMVALCKLFQCSTCGTILHDVQPFLQVTHGGQRRKPARNPSASLFKFRLSVRFSSRVLSKVAFNRHCTEFAVIRRVAPGMHSCLQISEILRGIARYVQTLQGYRGPMEMQWETLYGFEVLLKCFPEDVWNVSKDGAFVGPRKPPCRADWDRILALTKHVKTFYAQYNNMYKDYSTEYSNAALHFLSAHRPVLWLFPNLRYLIWDRDDICMDHASVLIGPLLETVVIVVDEGALFLVQALADNAPSLRELEVGEFSPPLSDVFKNCGHLFQSLTRLQCLDVYLSTDAIITLSTLPLLQTLWCSVDISGFLDRGELLSAHRPIFFPSLRDLRIDLESWQWTAAFLQACTRSPNIQNIEVFIKGRPLVAHIRHVSAALASHHTIENITVTTYAMEPELSGPDYVLSEADIAPLFACRNIRSLFLSEFACRFDDNTFLKMATAWPHLHSIDVGMCVGQRSLDKIPLKTLHTFASRCAQLDHVALPISFEHISQEDVQCFRSMPSPLLTKLSVDVTTPVSDMKLLTAFISVAFPQVTYLRSVQLMPNDTAKRMAVAARSLFGSVYSRRAAEVSDGLGERDPHNHHSVLFIPYDTQARVNMKPTAARLSDMPGPKVYNLWWGDRGVSPQKGIAQYSLSPMRQRAAKHMFSGWFFNGYRRLSQQAPYWVVPFAIGYGVYSWAKSFDQWQNSKAGHGHAGGH</sequence>
<evidence type="ECO:0000313" key="1">
    <source>
        <dbReference type="EMBL" id="KAJ3554275.1"/>
    </source>
</evidence>
<dbReference type="Proteomes" id="UP001148662">
    <property type="component" value="Unassembled WGS sequence"/>
</dbReference>
<organism evidence="1 2">
    <name type="scientific">Phlebia brevispora</name>
    <dbReference type="NCBI Taxonomy" id="194682"/>
    <lineage>
        <taxon>Eukaryota</taxon>
        <taxon>Fungi</taxon>
        <taxon>Dikarya</taxon>
        <taxon>Basidiomycota</taxon>
        <taxon>Agaricomycotina</taxon>
        <taxon>Agaricomycetes</taxon>
        <taxon>Polyporales</taxon>
        <taxon>Meruliaceae</taxon>
        <taxon>Phlebia</taxon>
    </lineage>
</organism>
<name>A0ACC1T6B6_9APHY</name>
<proteinExistence type="predicted"/>
<protein>
    <submittedName>
        <fullName evidence="1">Uncharacterized protein</fullName>
    </submittedName>
</protein>
<gene>
    <name evidence="1" type="ORF">NM688_g3194</name>
</gene>
<keyword evidence="2" id="KW-1185">Reference proteome</keyword>
<reference evidence="1" key="1">
    <citation type="submission" date="2022-07" db="EMBL/GenBank/DDBJ databases">
        <title>Genome Sequence of Phlebia brevispora.</title>
        <authorList>
            <person name="Buettner E."/>
        </authorList>
    </citation>
    <scope>NUCLEOTIDE SEQUENCE</scope>
    <source>
        <strain evidence="1">MPL23</strain>
    </source>
</reference>
<accession>A0ACC1T6B6</accession>
<dbReference type="EMBL" id="JANHOG010000446">
    <property type="protein sequence ID" value="KAJ3554275.1"/>
    <property type="molecule type" value="Genomic_DNA"/>
</dbReference>
<comment type="caution">
    <text evidence="1">The sequence shown here is derived from an EMBL/GenBank/DDBJ whole genome shotgun (WGS) entry which is preliminary data.</text>
</comment>
<evidence type="ECO:0000313" key="2">
    <source>
        <dbReference type="Proteomes" id="UP001148662"/>
    </source>
</evidence>